<evidence type="ECO:0000313" key="2">
    <source>
        <dbReference type="Proteomes" id="UP000298663"/>
    </source>
</evidence>
<reference evidence="1 2" key="1">
    <citation type="journal article" date="2015" name="Genome Biol.">
        <title>Comparative genomics of Steinernema reveals deeply conserved gene regulatory networks.</title>
        <authorList>
            <person name="Dillman A.R."/>
            <person name="Macchietto M."/>
            <person name="Porter C.F."/>
            <person name="Rogers A."/>
            <person name="Williams B."/>
            <person name="Antoshechkin I."/>
            <person name="Lee M.M."/>
            <person name="Goodwin Z."/>
            <person name="Lu X."/>
            <person name="Lewis E.E."/>
            <person name="Goodrich-Blair H."/>
            <person name="Stock S.P."/>
            <person name="Adams B.J."/>
            <person name="Sternberg P.W."/>
            <person name="Mortazavi A."/>
        </authorList>
    </citation>
    <scope>NUCLEOTIDE SEQUENCE [LARGE SCALE GENOMIC DNA]</scope>
    <source>
        <strain evidence="1 2">ALL</strain>
    </source>
</reference>
<protein>
    <submittedName>
        <fullName evidence="1">Uncharacterized protein</fullName>
    </submittedName>
</protein>
<dbReference type="AlphaFoldDB" id="A0A4U5LS62"/>
<name>A0A4U5LS62_STECR</name>
<gene>
    <name evidence="1" type="ORF">L596_030248</name>
</gene>
<keyword evidence="2" id="KW-1185">Reference proteome</keyword>
<organism evidence="1 2">
    <name type="scientific">Steinernema carpocapsae</name>
    <name type="common">Entomopathogenic nematode</name>
    <dbReference type="NCBI Taxonomy" id="34508"/>
    <lineage>
        <taxon>Eukaryota</taxon>
        <taxon>Metazoa</taxon>
        <taxon>Ecdysozoa</taxon>
        <taxon>Nematoda</taxon>
        <taxon>Chromadorea</taxon>
        <taxon>Rhabditida</taxon>
        <taxon>Tylenchina</taxon>
        <taxon>Panagrolaimomorpha</taxon>
        <taxon>Strongyloidoidea</taxon>
        <taxon>Steinernematidae</taxon>
        <taxon>Steinernema</taxon>
    </lineage>
</organism>
<reference evidence="1 2" key="2">
    <citation type="journal article" date="2019" name="G3 (Bethesda)">
        <title>Hybrid Assembly of the Genome of the Entomopathogenic Nematode Steinernema carpocapsae Identifies the X-Chromosome.</title>
        <authorList>
            <person name="Serra L."/>
            <person name="Macchietto M."/>
            <person name="Macias-Munoz A."/>
            <person name="McGill C.J."/>
            <person name="Rodriguez I.M."/>
            <person name="Rodriguez B."/>
            <person name="Murad R."/>
            <person name="Mortazavi A."/>
        </authorList>
    </citation>
    <scope>NUCLEOTIDE SEQUENCE [LARGE SCALE GENOMIC DNA]</scope>
    <source>
        <strain evidence="1 2">ALL</strain>
    </source>
</reference>
<dbReference type="OrthoDB" id="5775605at2759"/>
<dbReference type="Proteomes" id="UP000298663">
    <property type="component" value="Unassembled WGS sequence"/>
</dbReference>
<dbReference type="EMBL" id="AZBU02000013">
    <property type="protein sequence ID" value="TKR58859.1"/>
    <property type="molecule type" value="Genomic_DNA"/>
</dbReference>
<accession>A0A4U5LS62</accession>
<evidence type="ECO:0000313" key="1">
    <source>
        <dbReference type="EMBL" id="TKR58859.1"/>
    </source>
</evidence>
<sequence length="170" mass="19074">MQVCIDPNNRTSKISKKIYRGKRRRSAHLLHFKTRVPATFARSLRCSSRRRIPILSRKPRIQGLPHSRNLLFSTEAIDLVTSFESTCTAQGREWRWNPPVGGGLPNVLGVEIMRVFLGCLFFAVACGVKVPDGGTVTKVVHEPEAECQFTVHKDGPMGEELSGESFLNFH</sequence>
<comment type="caution">
    <text evidence="1">The sequence shown here is derived from an EMBL/GenBank/DDBJ whole genome shotgun (WGS) entry which is preliminary data.</text>
</comment>
<proteinExistence type="predicted"/>